<sequence length="237" mass="27047">MKKSNIYAIIPSRSGSKGFKDKNIKELGGKPLMAYSIDFAKKLGVDKIICSTDSGEYAKIAQKYGAEVPFLRSSKASADNAMEEDILEDLYKCFDRHDMLYPDIIVWLRPTFVFRDLDIIKKAISTLIEEEEISAVRTICESESRLYRLTKSDKIEACFEDYGKSMIRRQDMESKFKVFSTDVFRGIPKNISDSFLGDNVKGLIIPKLCGLDIDDEDDFIIVESLIKNSNNVQKYMH</sequence>
<dbReference type="STRING" id="76595.SAMN05660313_02493"/>
<evidence type="ECO:0000313" key="1">
    <source>
        <dbReference type="EMBL" id="SFW56546.1"/>
    </source>
</evidence>
<dbReference type="EMBL" id="FPIY01000003">
    <property type="protein sequence ID" value="SFW56546.1"/>
    <property type="molecule type" value="Genomic_DNA"/>
</dbReference>
<organism evidence="1 2">
    <name type="scientific">Cellulophaga fucicola</name>
    <dbReference type="NCBI Taxonomy" id="76595"/>
    <lineage>
        <taxon>Bacteria</taxon>
        <taxon>Pseudomonadati</taxon>
        <taxon>Bacteroidota</taxon>
        <taxon>Flavobacteriia</taxon>
        <taxon>Flavobacteriales</taxon>
        <taxon>Flavobacteriaceae</taxon>
        <taxon>Cellulophaga</taxon>
    </lineage>
</organism>
<dbReference type="RefSeq" id="WP_072304122.1">
    <property type="nucleotide sequence ID" value="NZ_FPIY01000003.1"/>
</dbReference>
<protein>
    <submittedName>
        <fullName evidence="1">N-acylneuraminate cytidylyltransferase</fullName>
    </submittedName>
</protein>
<dbReference type="Pfam" id="PF02348">
    <property type="entry name" value="CTP_transf_3"/>
    <property type="match status" value="1"/>
</dbReference>
<name>A0A1K1Q9C0_9FLAO</name>
<dbReference type="Gene3D" id="3.90.550.10">
    <property type="entry name" value="Spore Coat Polysaccharide Biosynthesis Protein SpsA, Chain A"/>
    <property type="match status" value="1"/>
</dbReference>
<dbReference type="AlphaFoldDB" id="A0A1K1Q9C0"/>
<gene>
    <name evidence="1" type="ORF">SAMN05660313_02493</name>
</gene>
<dbReference type="InterPro" id="IPR029044">
    <property type="entry name" value="Nucleotide-diphossugar_trans"/>
</dbReference>
<dbReference type="PANTHER" id="PTHR21485">
    <property type="entry name" value="HAD SUPERFAMILY MEMBERS CMAS AND KDSC"/>
    <property type="match status" value="1"/>
</dbReference>
<evidence type="ECO:0000313" key="2">
    <source>
        <dbReference type="Proteomes" id="UP000183257"/>
    </source>
</evidence>
<dbReference type="InterPro" id="IPR003329">
    <property type="entry name" value="Cytidylyl_trans"/>
</dbReference>
<keyword evidence="1" id="KW-0808">Transferase</keyword>
<reference evidence="2" key="1">
    <citation type="submission" date="2016-11" db="EMBL/GenBank/DDBJ databases">
        <authorList>
            <person name="Varghese N."/>
            <person name="Submissions S."/>
        </authorList>
    </citation>
    <scope>NUCLEOTIDE SEQUENCE [LARGE SCALE GENOMIC DNA]</scope>
    <source>
        <strain evidence="2">DSM 24786</strain>
    </source>
</reference>
<dbReference type="SUPFAM" id="SSF53448">
    <property type="entry name" value="Nucleotide-diphospho-sugar transferases"/>
    <property type="match status" value="1"/>
</dbReference>
<keyword evidence="2" id="KW-1185">Reference proteome</keyword>
<accession>A0A1K1Q9C0</accession>
<keyword evidence="1" id="KW-0548">Nucleotidyltransferase</keyword>
<dbReference type="OrthoDB" id="9805604at2"/>
<dbReference type="PANTHER" id="PTHR21485:SF6">
    <property type="entry name" value="N-ACYLNEURAMINATE CYTIDYLYLTRANSFERASE-RELATED"/>
    <property type="match status" value="1"/>
</dbReference>
<dbReference type="GO" id="GO:0008781">
    <property type="term" value="F:N-acylneuraminate cytidylyltransferase activity"/>
    <property type="evidence" value="ECO:0007669"/>
    <property type="project" value="TreeGrafter"/>
</dbReference>
<dbReference type="Proteomes" id="UP000183257">
    <property type="component" value="Unassembled WGS sequence"/>
</dbReference>
<proteinExistence type="predicted"/>
<dbReference type="InterPro" id="IPR050793">
    <property type="entry name" value="CMP-NeuNAc_synthase"/>
</dbReference>